<name>A0A6J5LL82_9CAUD</name>
<sequence length="69" mass="8019">MKHEISLDTLVMAKRALEELTQWHLERAVKDLEEFDRTADLRKRAYKAASQIDMATYALLLAKLEVTND</sequence>
<evidence type="ECO:0000313" key="1">
    <source>
        <dbReference type="EMBL" id="CAB4134143.1"/>
    </source>
</evidence>
<protein>
    <submittedName>
        <fullName evidence="1">Uncharacterized protein</fullName>
    </submittedName>
</protein>
<dbReference type="EMBL" id="LR796282">
    <property type="protein sequence ID" value="CAB4134143.1"/>
    <property type="molecule type" value="Genomic_DNA"/>
</dbReference>
<accession>A0A6J5LL82</accession>
<reference evidence="1" key="1">
    <citation type="submission" date="2020-04" db="EMBL/GenBank/DDBJ databases">
        <authorList>
            <person name="Chiriac C."/>
            <person name="Salcher M."/>
            <person name="Ghai R."/>
            <person name="Kavagutti S V."/>
        </authorList>
    </citation>
    <scope>NUCLEOTIDE SEQUENCE</scope>
</reference>
<proteinExistence type="predicted"/>
<gene>
    <name evidence="1" type="ORF">UFOVP267_27</name>
</gene>
<organism evidence="1">
    <name type="scientific">uncultured Caudovirales phage</name>
    <dbReference type="NCBI Taxonomy" id="2100421"/>
    <lineage>
        <taxon>Viruses</taxon>
        <taxon>Duplodnaviria</taxon>
        <taxon>Heunggongvirae</taxon>
        <taxon>Uroviricota</taxon>
        <taxon>Caudoviricetes</taxon>
        <taxon>Peduoviridae</taxon>
        <taxon>Maltschvirus</taxon>
        <taxon>Maltschvirus maltsch</taxon>
    </lineage>
</organism>